<evidence type="ECO:0000256" key="5">
    <source>
        <dbReference type="ARBA" id="ARBA00022989"/>
    </source>
</evidence>
<feature type="transmembrane region" description="Helical" evidence="7">
    <location>
        <begin position="78"/>
        <end position="95"/>
    </location>
</feature>
<dbReference type="PANTHER" id="PTHR14969">
    <property type="entry name" value="SPHINGOSINE-1-PHOSPHATE PHOSPHOHYDROLASE"/>
    <property type="match status" value="1"/>
</dbReference>
<evidence type="ECO:0000256" key="2">
    <source>
        <dbReference type="ARBA" id="ARBA00022475"/>
    </source>
</evidence>
<dbReference type="InterPro" id="IPR036938">
    <property type="entry name" value="PAP2/HPO_sf"/>
</dbReference>
<sequence length="229" mass="26270">MLKTIKYCPLFFFLLILLLITGIGFCLYTSKLASFIQLNLYHTQWLDYFFTYYTLMGDGIISGIAVLILFFYKKKKAALTLLIAYLSSGIFAQLLKRMFTKPRPSLYFEQISFHYTHFVHGITNAHSGSFPSGHTTSAFAMATVLVLFLRNWKISLLCLISAVLVGYSRIYLAQHFLQDVVAGAITGSIFGFFSFYLIEQDRPLKLDRLYRKKQPVPIQAEPDYIQTTN</sequence>
<dbReference type="Pfam" id="PF01569">
    <property type="entry name" value="PAP2"/>
    <property type="match status" value="1"/>
</dbReference>
<keyword evidence="5 7" id="KW-1133">Transmembrane helix</keyword>
<evidence type="ECO:0000256" key="6">
    <source>
        <dbReference type="ARBA" id="ARBA00023136"/>
    </source>
</evidence>
<comment type="caution">
    <text evidence="9">The sequence shown here is derived from an EMBL/GenBank/DDBJ whole genome shotgun (WGS) entry which is preliminary data.</text>
</comment>
<dbReference type="AlphaFoldDB" id="A0A0D0GNT3"/>
<name>A0A0D0GNT3_9SPHI</name>
<dbReference type="PANTHER" id="PTHR14969:SF62">
    <property type="entry name" value="DECAPRENYLPHOSPHORYL-5-PHOSPHORIBOSE PHOSPHATASE RV3807C-RELATED"/>
    <property type="match status" value="1"/>
</dbReference>
<dbReference type="STRING" id="1503925.TH53_16370"/>
<dbReference type="RefSeq" id="WP_041883435.1">
    <property type="nucleotide sequence ID" value="NZ_CP157278.1"/>
</dbReference>
<evidence type="ECO:0000256" key="7">
    <source>
        <dbReference type="SAM" id="Phobius"/>
    </source>
</evidence>
<feature type="transmembrane region" description="Helical" evidence="7">
    <location>
        <begin position="156"/>
        <end position="174"/>
    </location>
</feature>
<evidence type="ECO:0000256" key="4">
    <source>
        <dbReference type="ARBA" id="ARBA00022801"/>
    </source>
</evidence>
<dbReference type="SMART" id="SM00014">
    <property type="entry name" value="acidPPc"/>
    <property type="match status" value="1"/>
</dbReference>
<dbReference type="InterPro" id="IPR000326">
    <property type="entry name" value="PAP2/HPO"/>
</dbReference>
<keyword evidence="10" id="KW-1185">Reference proteome</keyword>
<feature type="domain" description="Phosphatidic acid phosphatase type 2/haloperoxidase" evidence="8">
    <location>
        <begin position="77"/>
        <end position="195"/>
    </location>
</feature>
<feature type="transmembrane region" description="Helical" evidence="7">
    <location>
        <begin position="180"/>
        <end position="198"/>
    </location>
</feature>
<dbReference type="EMBL" id="JXRA01000070">
    <property type="protein sequence ID" value="KIO76186.1"/>
    <property type="molecule type" value="Genomic_DNA"/>
</dbReference>
<keyword evidence="2" id="KW-1003">Cell membrane</keyword>
<dbReference type="GO" id="GO:0016787">
    <property type="term" value="F:hydrolase activity"/>
    <property type="evidence" value="ECO:0007669"/>
    <property type="project" value="UniProtKB-KW"/>
</dbReference>
<dbReference type="OrthoDB" id="9773582at2"/>
<keyword evidence="3 7" id="KW-0812">Transmembrane</keyword>
<evidence type="ECO:0000259" key="8">
    <source>
        <dbReference type="SMART" id="SM00014"/>
    </source>
</evidence>
<keyword evidence="4" id="KW-0378">Hydrolase</keyword>
<dbReference type="Proteomes" id="UP000032049">
    <property type="component" value="Unassembled WGS sequence"/>
</dbReference>
<evidence type="ECO:0000313" key="10">
    <source>
        <dbReference type="Proteomes" id="UP000032049"/>
    </source>
</evidence>
<keyword evidence="6 7" id="KW-0472">Membrane</keyword>
<gene>
    <name evidence="9" type="ORF">TH53_16370</name>
</gene>
<protein>
    <recommendedName>
        <fullName evidence="8">Phosphatidic acid phosphatase type 2/haloperoxidase domain-containing protein</fullName>
    </recommendedName>
</protein>
<reference evidence="9 10" key="1">
    <citation type="submission" date="2015-01" db="EMBL/GenBank/DDBJ databases">
        <title>Draft genome sequence of Pedobacter sp. NL19 isolated from sludge of an effluent treatment pond in an abandoned uranium mine.</title>
        <authorList>
            <person name="Santos T."/>
            <person name="Caetano T."/>
            <person name="Covas C."/>
            <person name="Cruz A."/>
            <person name="Mendo S."/>
        </authorList>
    </citation>
    <scope>NUCLEOTIDE SEQUENCE [LARGE SCALE GENOMIC DNA]</scope>
    <source>
        <strain evidence="9 10">NL19</strain>
    </source>
</reference>
<evidence type="ECO:0000256" key="1">
    <source>
        <dbReference type="ARBA" id="ARBA00004651"/>
    </source>
</evidence>
<accession>A0A0D0GNT3</accession>
<feature type="transmembrane region" description="Helical" evidence="7">
    <location>
        <begin position="50"/>
        <end position="71"/>
    </location>
</feature>
<dbReference type="GO" id="GO:0005886">
    <property type="term" value="C:plasma membrane"/>
    <property type="evidence" value="ECO:0007669"/>
    <property type="project" value="UniProtKB-SubCell"/>
</dbReference>
<dbReference type="Gene3D" id="1.20.144.10">
    <property type="entry name" value="Phosphatidic acid phosphatase type 2/haloperoxidase"/>
    <property type="match status" value="1"/>
</dbReference>
<organism evidence="9 10">
    <name type="scientific">Pedobacter lusitanus</name>
    <dbReference type="NCBI Taxonomy" id="1503925"/>
    <lineage>
        <taxon>Bacteria</taxon>
        <taxon>Pseudomonadati</taxon>
        <taxon>Bacteroidota</taxon>
        <taxon>Sphingobacteriia</taxon>
        <taxon>Sphingobacteriales</taxon>
        <taxon>Sphingobacteriaceae</taxon>
        <taxon>Pedobacter</taxon>
    </lineage>
</organism>
<dbReference type="CDD" id="cd03392">
    <property type="entry name" value="PAP2_like_2"/>
    <property type="match status" value="1"/>
</dbReference>
<evidence type="ECO:0000313" key="9">
    <source>
        <dbReference type="EMBL" id="KIO76186.1"/>
    </source>
</evidence>
<evidence type="ECO:0000256" key="3">
    <source>
        <dbReference type="ARBA" id="ARBA00022692"/>
    </source>
</evidence>
<feature type="transmembrane region" description="Helical" evidence="7">
    <location>
        <begin position="130"/>
        <end position="149"/>
    </location>
</feature>
<dbReference type="SUPFAM" id="SSF48317">
    <property type="entry name" value="Acid phosphatase/Vanadium-dependent haloperoxidase"/>
    <property type="match status" value="1"/>
</dbReference>
<feature type="transmembrane region" description="Helical" evidence="7">
    <location>
        <begin position="7"/>
        <end position="30"/>
    </location>
</feature>
<comment type="subcellular location">
    <subcellularLocation>
        <location evidence="1">Cell membrane</location>
        <topology evidence="1">Multi-pass membrane protein</topology>
    </subcellularLocation>
</comment>
<proteinExistence type="predicted"/>